<dbReference type="InParanoid" id="A0A4S2N8M0"/>
<dbReference type="EMBL" id="ML220112">
    <property type="protein sequence ID" value="TGZ85566.1"/>
    <property type="molecule type" value="Genomic_DNA"/>
</dbReference>
<dbReference type="OrthoDB" id="2962993at2759"/>
<accession>A0A4S2N8M0</accession>
<dbReference type="InterPro" id="IPR025110">
    <property type="entry name" value="AMP-bd_C"/>
</dbReference>
<dbReference type="GO" id="GO:0006631">
    <property type="term" value="P:fatty acid metabolic process"/>
    <property type="evidence" value="ECO:0007669"/>
    <property type="project" value="TreeGrafter"/>
</dbReference>
<dbReference type="PROSITE" id="PS00455">
    <property type="entry name" value="AMP_BINDING"/>
    <property type="match status" value="1"/>
</dbReference>
<proteinExistence type="predicted"/>
<dbReference type="SUPFAM" id="SSF56801">
    <property type="entry name" value="Acetyl-CoA synthetase-like"/>
    <property type="match status" value="1"/>
</dbReference>
<reference evidence="3 4" key="1">
    <citation type="submission" date="2019-04" db="EMBL/GenBank/DDBJ databases">
        <title>Comparative genomics and transcriptomics to analyze fruiting body development in filamentous ascomycetes.</title>
        <authorList>
            <consortium name="DOE Joint Genome Institute"/>
            <person name="Lutkenhaus R."/>
            <person name="Traeger S."/>
            <person name="Breuer J."/>
            <person name="Kuo A."/>
            <person name="Lipzen A."/>
            <person name="Pangilinan J."/>
            <person name="Dilworth D."/>
            <person name="Sandor L."/>
            <person name="Poggeler S."/>
            <person name="Barry K."/>
            <person name="Grigoriev I.V."/>
            <person name="Nowrousian M."/>
        </authorList>
    </citation>
    <scope>NUCLEOTIDE SEQUENCE [LARGE SCALE GENOMIC DNA]</scope>
    <source>
        <strain evidence="3 4">CBS 389.68</strain>
    </source>
</reference>
<feature type="domain" description="AMP-dependent synthetase/ligase" evidence="1">
    <location>
        <begin position="41"/>
        <end position="373"/>
    </location>
</feature>
<dbReference type="Gene3D" id="3.40.50.12780">
    <property type="entry name" value="N-terminal domain of ligase-like"/>
    <property type="match status" value="1"/>
</dbReference>
<dbReference type="Gene3D" id="3.30.300.30">
    <property type="match status" value="1"/>
</dbReference>
<gene>
    <name evidence="3" type="ORF">EX30DRAFT_337908</name>
</gene>
<dbReference type="InterPro" id="IPR045851">
    <property type="entry name" value="AMP-bd_C_sf"/>
</dbReference>
<name>A0A4S2N8M0_9PEZI</name>
<dbReference type="Proteomes" id="UP000298138">
    <property type="component" value="Unassembled WGS sequence"/>
</dbReference>
<dbReference type="InterPro" id="IPR042099">
    <property type="entry name" value="ANL_N_sf"/>
</dbReference>
<dbReference type="Pfam" id="PF13193">
    <property type="entry name" value="AMP-binding_C"/>
    <property type="match status" value="1"/>
</dbReference>
<dbReference type="InterPro" id="IPR020845">
    <property type="entry name" value="AMP-binding_CS"/>
</dbReference>
<evidence type="ECO:0000313" key="3">
    <source>
        <dbReference type="EMBL" id="TGZ85566.1"/>
    </source>
</evidence>
<evidence type="ECO:0000313" key="4">
    <source>
        <dbReference type="Proteomes" id="UP000298138"/>
    </source>
</evidence>
<organism evidence="3 4">
    <name type="scientific">Ascodesmis nigricans</name>
    <dbReference type="NCBI Taxonomy" id="341454"/>
    <lineage>
        <taxon>Eukaryota</taxon>
        <taxon>Fungi</taxon>
        <taxon>Dikarya</taxon>
        <taxon>Ascomycota</taxon>
        <taxon>Pezizomycotina</taxon>
        <taxon>Pezizomycetes</taxon>
        <taxon>Pezizales</taxon>
        <taxon>Ascodesmidaceae</taxon>
        <taxon>Ascodesmis</taxon>
    </lineage>
</organism>
<dbReference type="PANTHER" id="PTHR43201:SF15">
    <property type="entry name" value="AMP BINDING ENZYME, PUTATIVE (AFU_ORTHOLOGUE AFUA_6G11340)-RELATED"/>
    <property type="match status" value="1"/>
</dbReference>
<evidence type="ECO:0000259" key="1">
    <source>
        <dbReference type="Pfam" id="PF00501"/>
    </source>
</evidence>
<evidence type="ECO:0000259" key="2">
    <source>
        <dbReference type="Pfam" id="PF13193"/>
    </source>
</evidence>
<dbReference type="InterPro" id="IPR000873">
    <property type="entry name" value="AMP-dep_synth/lig_dom"/>
</dbReference>
<feature type="domain" description="AMP-binding enzyme C-terminal" evidence="2">
    <location>
        <begin position="430"/>
        <end position="508"/>
    </location>
</feature>
<keyword evidence="4" id="KW-1185">Reference proteome</keyword>
<dbReference type="AlphaFoldDB" id="A0A4S2N8M0"/>
<dbReference type="GO" id="GO:0031956">
    <property type="term" value="F:medium-chain fatty acid-CoA ligase activity"/>
    <property type="evidence" value="ECO:0007669"/>
    <property type="project" value="TreeGrafter"/>
</dbReference>
<protein>
    <submittedName>
        <fullName evidence="3">Acetyl-CoA synthetase-like protein</fullName>
    </submittedName>
</protein>
<dbReference type="STRING" id="341454.A0A4S2N8M0"/>
<sequence length="523" mass="56735">MTVSVSLSAPLPRTPIFERLASNPLEKNAVLHANHDDPTAPPTRARSYGQLLRDVAETKRKLLDAQGAGVSDLEGKRIAMLIENSYEYVVGLLSIFAAGGIAVPICTTHPVAEQRYVLADSVPSTLLTSARFSERAAELISPPEITTQSQLLSLSDSDLSSAFSAPELVEFDLNRPALIIYTSGTTSLPKGVVHTHLSLGTQISALISAWKISSTDHLLHVLPLHHIHGIIPALMTPLSAGATVEFLPFKPAPVWSRLTTTLQPPITLFMAVPTIYTRLLGTNPQKLPNMRLAISGSASLPSSVRVAWDTATGAPLLERYGMSEIGMALSQPLSADSRIPGSVGLPLPEVEARLNPGDNELLIRGPNVFAQYWQREKANAEAFVESAELRGRWFLTGDVARVGATGEFYILGRKSVDVLKSGGEKVSALEVEREMLELPQVAEVAVLGVPDEEWGQRVAAVVVLKDEWKEKGWTLEEMRTEMKKRVAVQKVPAVLRVVDQIKRNAMGKVNKVDLGKEVFGIGK</sequence>
<dbReference type="PANTHER" id="PTHR43201">
    <property type="entry name" value="ACYL-COA SYNTHETASE"/>
    <property type="match status" value="1"/>
</dbReference>
<dbReference type="Pfam" id="PF00501">
    <property type="entry name" value="AMP-binding"/>
    <property type="match status" value="1"/>
</dbReference>